<evidence type="ECO:0000313" key="3">
    <source>
        <dbReference type="Proteomes" id="UP000821837"/>
    </source>
</evidence>
<dbReference type="SUPFAM" id="SSF53335">
    <property type="entry name" value="S-adenosyl-L-methionine-dependent methyltransferases"/>
    <property type="match status" value="1"/>
</dbReference>
<feature type="domain" description="Methyltransferase" evidence="1">
    <location>
        <begin position="128"/>
        <end position="269"/>
    </location>
</feature>
<dbReference type="EMBL" id="JABSTV010001254">
    <property type="protein sequence ID" value="KAH7940143.1"/>
    <property type="molecule type" value="Genomic_DNA"/>
</dbReference>
<dbReference type="OMA" id="QVRMGRN"/>
<dbReference type="AlphaFoldDB" id="A0A9D4PGS4"/>
<keyword evidence="3" id="KW-1185">Reference proteome</keyword>
<name>A0A9D4PGS4_RHISA</name>
<reference evidence="2" key="2">
    <citation type="submission" date="2021-09" db="EMBL/GenBank/DDBJ databases">
        <authorList>
            <person name="Jia N."/>
            <person name="Wang J."/>
            <person name="Shi W."/>
            <person name="Du L."/>
            <person name="Sun Y."/>
            <person name="Zhan W."/>
            <person name="Jiang J."/>
            <person name="Wang Q."/>
            <person name="Zhang B."/>
            <person name="Ji P."/>
            <person name="Sakyi L.B."/>
            <person name="Cui X."/>
            <person name="Yuan T."/>
            <person name="Jiang B."/>
            <person name="Yang W."/>
            <person name="Lam T.T.-Y."/>
            <person name="Chang Q."/>
            <person name="Ding S."/>
            <person name="Wang X."/>
            <person name="Zhu J."/>
            <person name="Ruan X."/>
            <person name="Zhao L."/>
            <person name="Wei J."/>
            <person name="Que T."/>
            <person name="Du C."/>
            <person name="Cheng J."/>
            <person name="Dai P."/>
            <person name="Han X."/>
            <person name="Huang E."/>
            <person name="Gao Y."/>
            <person name="Liu J."/>
            <person name="Shao H."/>
            <person name="Ye R."/>
            <person name="Li L."/>
            <person name="Wei W."/>
            <person name="Wang X."/>
            <person name="Wang C."/>
            <person name="Huo Q."/>
            <person name="Li W."/>
            <person name="Guo W."/>
            <person name="Chen H."/>
            <person name="Chen S."/>
            <person name="Zhou L."/>
            <person name="Zhou L."/>
            <person name="Ni X."/>
            <person name="Tian J."/>
            <person name="Zhou Y."/>
            <person name="Sheng Y."/>
            <person name="Liu T."/>
            <person name="Pan Y."/>
            <person name="Xia L."/>
            <person name="Li J."/>
            <person name="Zhao F."/>
            <person name="Cao W."/>
        </authorList>
    </citation>
    <scope>NUCLEOTIDE SEQUENCE</scope>
    <source>
        <strain evidence="2">Rsan-2018</strain>
        <tissue evidence="2">Larvae</tissue>
    </source>
</reference>
<proteinExistence type="predicted"/>
<comment type="caution">
    <text evidence="2">The sequence shown here is derived from an EMBL/GenBank/DDBJ whole genome shotgun (WGS) entry which is preliminary data.</text>
</comment>
<dbReference type="VEuPathDB" id="VectorBase:RSAN_047609"/>
<dbReference type="Pfam" id="PF13679">
    <property type="entry name" value="Methyltransf_32"/>
    <property type="match status" value="1"/>
</dbReference>
<dbReference type="PANTHER" id="PTHR12496:SF9">
    <property type="entry name" value="METHYLTRANSFERASE-LIKE PROTEIN 25-RELATED"/>
    <property type="match status" value="1"/>
</dbReference>
<dbReference type="OrthoDB" id="10258156at2759"/>
<organism evidence="2 3">
    <name type="scientific">Rhipicephalus sanguineus</name>
    <name type="common">Brown dog tick</name>
    <name type="synonym">Ixodes sanguineus</name>
    <dbReference type="NCBI Taxonomy" id="34632"/>
    <lineage>
        <taxon>Eukaryota</taxon>
        <taxon>Metazoa</taxon>
        <taxon>Ecdysozoa</taxon>
        <taxon>Arthropoda</taxon>
        <taxon>Chelicerata</taxon>
        <taxon>Arachnida</taxon>
        <taxon>Acari</taxon>
        <taxon>Parasitiformes</taxon>
        <taxon>Ixodida</taxon>
        <taxon>Ixodoidea</taxon>
        <taxon>Ixodidae</taxon>
        <taxon>Rhipicephalinae</taxon>
        <taxon>Rhipicephalus</taxon>
        <taxon>Rhipicephalus</taxon>
    </lineage>
</organism>
<evidence type="ECO:0000313" key="2">
    <source>
        <dbReference type="EMBL" id="KAH7940143.1"/>
    </source>
</evidence>
<evidence type="ECO:0000259" key="1">
    <source>
        <dbReference type="Pfam" id="PF13679"/>
    </source>
</evidence>
<dbReference type="Proteomes" id="UP000821837">
    <property type="component" value="Chromosome 8"/>
</dbReference>
<dbReference type="InterPro" id="IPR025714">
    <property type="entry name" value="Methyltranfer_dom"/>
</dbReference>
<sequence length="441" mass="48915">MSSSRLNELRHALSRVADFTEAHKSFINAHMVDFYTKQHWEHLVDADVGRDLLSLSEEELLCLGTEQFMNLECVRAGHVPALQALALELERHTLSALGALSNGDRLAHPAAYSESSIKSLAGRGMSPKKEHEVDAMAQLVASLAHRLGVRQLLDLGSGKGYLAARMCGPPHALRVLAVDSSEARNRSALERAAKMLQGEGAERLRTLTASVDDKFDVEAAFSGNEKERLLVCGLHTCGELGPSALRLAVRGVPRVRGLCLVGCCYHLLERGFPMSQELRARGCRDPGRNARMLAAQCADRRQETGDTLFWRALLQLMLTDQERDSGKRVGRLAVAGMFADYARQALRRLGRDVVDQSALRAQAECLEREYGDEQRRRLLAFHRLRIAWAGCIEALLLLDRLVFLLEQWPTVAEAHIVRLFDPTVSPRCHALVALMQYVGGE</sequence>
<accession>A0A9D4PGS4</accession>
<protein>
    <recommendedName>
        <fullName evidence="1">Methyltransferase domain-containing protein</fullName>
    </recommendedName>
</protein>
<gene>
    <name evidence="2" type="ORF">HPB52_022058</name>
</gene>
<reference evidence="2" key="1">
    <citation type="journal article" date="2020" name="Cell">
        <title>Large-Scale Comparative Analyses of Tick Genomes Elucidate Their Genetic Diversity and Vector Capacities.</title>
        <authorList>
            <consortium name="Tick Genome and Microbiome Consortium (TIGMIC)"/>
            <person name="Jia N."/>
            <person name="Wang J."/>
            <person name="Shi W."/>
            <person name="Du L."/>
            <person name="Sun Y."/>
            <person name="Zhan W."/>
            <person name="Jiang J.F."/>
            <person name="Wang Q."/>
            <person name="Zhang B."/>
            <person name="Ji P."/>
            <person name="Bell-Sakyi L."/>
            <person name="Cui X.M."/>
            <person name="Yuan T.T."/>
            <person name="Jiang B.G."/>
            <person name="Yang W.F."/>
            <person name="Lam T.T."/>
            <person name="Chang Q.C."/>
            <person name="Ding S.J."/>
            <person name="Wang X.J."/>
            <person name="Zhu J.G."/>
            <person name="Ruan X.D."/>
            <person name="Zhao L."/>
            <person name="Wei J.T."/>
            <person name="Ye R.Z."/>
            <person name="Que T.C."/>
            <person name="Du C.H."/>
            <person name="Zhou Y.H."/>
            <person name="Cheng J.X."/>
            <person name="Dai P.F."/>
            <person name="Guo W.B."/>
            <person name="Han X.H."/>
            <person name="Huang E.J."/>
            <person name="Li L.F."/>
            <person name="Wei W."/>
            <person name="Gao Y.C."/>
            <person name="Liu J.Z."/>
            <person name="Shao H.Z."/>
            <person name="Wang X."/>
            <person name="Wang C.C."/>
            <person name="Yang T.C."/>
            <person name="Huo Q.B."/>
            <person name="Li W."/>
            <person name="Chen H.Y."/>
            <person name="Chen S.E."/>
            <person name="Zhou L.G."/>
            <person name="Ni X.B."/>
            <person name="Tian J.H."/>
            <person name="Sheng Y."/>
            <person name="Liu T."/>
            <person name="Pan Y.S."/>
            <person name="Xia L.Y."/>
            <person name="Li J."/>
            <person name="Zhao F."/>
            <person name="Cao W.C."/>
        </authorList>
    </citation>
    <scope>NUCLEOTIDE SEQUENCE</scope>
    <source>
        <strain evidence="2">Rsan-2018</strain>
    </source>
</reference>
<dbReference type="PANTHER" id="PTHR12496">
    <property type="entry name" value="CGI-41 METHYLTRANSFERASE"/>
    <property type="match status" value="1"/>
</dbReference>
<dbReference type="InterPro" id="IPR052220">
    <property type="entry name" value="METTL25"/>
</dbReference>
<dbReference type="InterPro" id="IPR029063">
    <property type="entry name" value="SAM-dependent_MTases_sf"/>
</dbReference>
<dbReference type="Gene3D" id="3.40.50.150">
    <property type="entry name" value="Vaccinia Virus protein VP39"/>
    <property type="match status" value="1"/>
</dbReference>